<sequence length="317" mass="35063">MTQGLDLPSQLIEQLPSETRRYDDTNAGPYVPITIPIGPLGADMFVYQLRYFELLIFFITIVPHSHAGWKHHSNPTEGRSYFWNSELHVLTSSDILDPSILQQVAHWAQVIRPYVLRKFVEAGANYDIVLDSSGSLAARRINRIPWATLRSLSYAFKGSAVGTILAPLQKYAPSPSGFYLGVKTSAGYLGSLDHSFDARAGCLLANSMRFSTVVLAHIMGLLTRNRIAYLYGARSNSGDGGRFTSSRHPPSVLKATLFKDAISALVAYLSSFSGAPYLPSLIRSRDTEDATYYDPHAEVRHPPGFLHDRSGSKLELK</sequence>
<proteinExistence type="predicted"/>
<evidence type="ECO:0000313" key="1">
    <source>
        <dbReference type="EMBL" id="KAB5591460.1"/>
    </source>
</evidence>
<gene>
    <name evidence="1" type="ORF">CTheo_5105</name>
</gene>
<name>A0A5N5QI94_9AGAM</name>
<dbReference type="Proteomes" id="UP000383932">
    <property type="component" value="Unassembled WGS sequence"/>
</dbReference>
<dbReference type="AlphaFoldDB" id="A0A5N5QI94"/>
<evidence type="ECO:0000313" key="2">
    <source>
        <dbReference type="Proteomes" id="UP000383932"/>
    </source>
</evidence>
<accession>A0A5N5QI94</accession>
<reference evidence="1 2" key="1">
    <citation type="journal article" date="2019" name="Fungal Biol. Biotechnol.">
        <title>Draft genome sequence of fastidious pathogen Ceratobasidium theobromae, which causes vascular-streak dieback in Theobroma cacao.</title>
        <authorList>
            <person name="Ali S.S."/>
            <person name="Asman A."/>
            <person name="Shao J."/>
            <person name="Firmansyah A.P."/>
            <person name="Susilo A.W."/>
            <person name="Rosmana A."/>
            <person name="McMahon P."/>
            <person name="Junaid M."/>
            <person name="Guest D."/>
            <person name="Kheng T.Y."/>
            <person name="Meinhardt L.W."/>
            <person name="Bailey B.A."/>
        </authorList>
    </citation>
    <scope>NUCLEOTIDE SEQUENCE [LARGE SCALE GENOMIC DNA]</scope>
    <source>
        <strain evidence="1 2">CT2</strain>
    </source>
</reference>
<comment type="caution">
    <text evidence="1">The sequence shown here is derived from an EMBL/GenBank/DDBJ whole genome shotgun (WGS) entry which is preliminary data.</text>
</comment>
<keyword evidence="2" id="KW-1185">Reference proteome</keyword>
<dbReference type="EMBL" id="SSOP01000104">
    <property type="protein sequence ID" value="KAB5591460.1"/>
    <property type="molecule type" value="Genomic_DNA"/>
</dbReference>
<organism evidence="1 2">
    <name type="scientific">Ceratobasidium theobromae</name>
    <dbReference type="NCBI Taxonomy" id="1582974"/>
    <lineage>
        <taxon>Eukaryota</taxon>
        <taxon>Fungi</taxon>
        <taxon>Dikarya</taxon>
        <taxon>Basidiomycota</taxon>
        <taxon>Agaricomycotina</taxon>
        <taxon>Agaricomycetes</taxon>
        <taxon>Cantharellales</taxon>
        <taxon>Ceratobasidiaceae</taxon>
        <taxon>Ceratobasidium</taxon>
    </lineage>
</organism>
<protein>
    <submittedName>
        <fullName evidence="1">WW domain containing protein</fullName>
    </submittedName>
</protein>